<reference evidence="1 2" key="1">
    <citation type="submission" date="2016-06" db="EMBL/GenBank/DDBJ databases">
        <title>Comparative genomics of the ectomycorrhizal sister species Rhizopogon vinicolor and Rhizopogon vesiculosus (Basidiomycota: Boletales) reveals a divergence of the mating type B locus.</title>
        <authorList>
            <consortium name="DOE Joint Genome Institute"/>
            <person name="Mujic A.B."/>
            <person name="Kuo A."/>
            <person name="Tritt A."/>
            <person name="Lipzen A."/>
            <person name="Chen C."/>
            <person name="Johnson J."/>
            <person name="Sharma A."/>
            <person name="Barry K."/>
            <person name="Grigoriev I.V."/>
            <person name="Spatafora J.W."/>
        </authorList>
    </citation>
    <scope>NUCLEOTIDE SEQUENCE [LARGE SCALE GENOMIC DNA]</scope>
    <source>
        <strain evidence="1 2">AM-OR11-026</strain>
    </source>
</reference>
<evidence type="ECO:0000313" key="1">
    <source>
        <dbReference type="EMBL" id="OAX41226.1"/>
    </source>
</evidence>
<keyword evidence="2" id="KW-1185">Reference proteome</keyword>
<dbReference type="Proteomes" id="UP000092154">
    <property type="component" value="Unassembled WGS sequence"/>
</dbReference>
<proteinExistence type="predicted"/>
<dbReference type="EMBL" id="KV448186">
    <property type="protein sequence ID" value="OAX41226.1"/>
    <property type="molecule type" value="Genomic_DNA"/>
</dbReference>
<dbReference type="AlphaFoldDB" id="A0A1B7N8P6"/>
<dbReference type="InParanoid" id="A0A1B7N8P6"/>
<evidence type="ECO:0000313" key="2">
    <source>
        <dbReference type="Proteomes" id="UP000092154"/>
    </source>
</evidence>
<organism evidence="1 2">
    <name type="scientific">Rhizopogon vinicolor AM-OR11-026</name>
    <dbReference type="NCBI Taxonomy" id="1314800"/>
    <lineage>
        <taxon>Eukaryota</taxon>
        <taxon>Fungi</taxon>
        <taxon>Dikarya</taxon>
        <taxon>Basidiomycota</taxon>
        <taxon>Agaricomycotina</taxon>
        <taxon>Agaricomycetes</taxon>
        <taxon>Agaricomycetidae</taxon>
        <taxon>Boletales</taxon>
        <taxon>Suillineae</taxon>
        <taxon>Rhizopogonaceae</taxon>
        <taxon>Rhizopogon</taxon>
    </lineage>
</organism>
<gene>
    <name evidence="1" type="ORF">K503DRAFT_767842</name>
</gene>
<sequence>MPILLTPPQCFTPRPSVKHDTPPTPSYSFNSYHSLNPSFRRHSSIRSATVFNLSITLVFSRSSVKYDAAPFRYRFHWS</sequence>
<accession>A0A1B7N8P6</accession>
<protein>
    <submittedName>
        <fullName evidence="1">Uncharacterized protein</fullName>
    </submittedName>
</protein>
<name>A0A1B7N8P6_9AGAM</name>